<comment type="caution">
    <text evidence="1">The sequence shown here is derived from an EMBL/GenBank/DDBJ whole genome shotgun (WGS) entry which is preliminary data.</text>
</comment>
<proteinExistence type="predicted"/>
<dbReference type="AlphaFoldDB" id="A0A0F9LIF2"/>
<dbReference type="EMBL" id="LAZR01010963">
    <property type="protein sequence ID" value="KKM64125.1"/>
    <property type="molecule type" value="Genomic_DNA"/>
</dbReference>
<organism evidence="1">
    <name type="scientific">marine sediment metagenome</name>
    <dbReference type="NCBI Taxonomy" id="412755"/>
    <lineage>
        <taxon>unclassified sequences</taxon>
        <taxon>metagenomes</taxon>
        <taxon>ecological metagenomes</taxon>
    </lineage>
</organism>
<sequence length="128" mass="13969">MNDVLEIKWTRRFGNRRRIVPTALTSTAAADTVALDVEDSWGFEPEELVVLENAAATSWHVSVVDSVVGNVVNLRATFGVPTGMSFAIGDTVKMAWTARVLGTRNPGMADVFNTLTIQAGNDGEWFLR</sequence>
<reference evidence="1" key="1">
    <citation type="journal article" date="2015" name="Nature">
        <title>Complex archaea that bridge the gap between prokaryotes and eukaryotes.</title>
        <authorList>
            <person name="Spang A."/>
            <person name="Saw J.H."/>
            <person name="Jorgensen S.L."/>
            <person name="Zaremba-Niedzwiedzka K."/>
            <person name="Martijn J."/>
            <person name="Lind A.E."/>
            <person name="van Eijk R."/>
            <person name="Schleper C."/>
            <person name="Guy L."/>
            <person name="Ettema T.J."/>
        </authorList>
    </citation>
    <scope>NUCLEOTIDE SEQUENCE</scope>
</reference>
<protein>
    <submittedName>
        <fullName evidence="1">Uncharacterized protein</fullName>
    </submittedName>
</protein>
<accession>A0A0F9LIF2</accession>
<gene>
    <name evidence="1" type="ORF">LCGC14_1504510</name>
</gene>
<evidence type="ECO:0000313" key="1">
    <source>
        <dbReference type="EMBL" id="KKM64125.1"/>
    </source>
</evidence>
<name>A0A0F9LIF2_9ZZZZ</name>